<evidence type="ECO:0000313" key="8">
    <source>
        <dbReference type="Proteomes" id="UP000563524"/>
    </source>
</evidence>
<dbReference type="InterPro" id="IPR024079">
    <property type="entry name" value="MetalloPept_cat_dom_sf"/>
</dbReference>
<dbReference type="GO" id="GO:0008270">
    <property type="term" value="F:zinc ion binding"/>
    <property type="evidence" value="ECO:0007669"/>
    <property type="project" value="InterPro"/>
</dbReference>
<dbReference type="PANTHER" id="PTHR38340:SF1">
    <property type="entry name" value="S-LAYER PROTEIN"/>
    <property type="match status" value="1"/>
</dbReference>
<gene>
    <name evidence="7" type="ORF">GGQ59_000755</name>
</gene>
<comment type="cofactor">
    <cofactor evidence="1">
        <name>Ca(2+)</name>
        <dbReference type="ChEBI" id="CHEBI:29108"/>
    </cofactor>
</comment>
<evidence type="ECO:0000256" key="5">
    <source>
        <dbReference type="ARBA" id="ARBA00022737"/>
    </source>
</evidence>
<dbReference type="GO" id="GO:0008237">
    <property type="term" value="F:metallopeptidase activity"/>
    <property type="evidence" value="ECO:0007669"/>
    <property type="project" value="InterPro"/>
</dbReference>
<evidence type="ECO:0000313" key="7">
    <source>
        <dbReference type="EMBL" id="MBB4658255.1"/>
    </source>
</evidence>
<comment type="caution">
    <text evidence="7">The sequence shown here is derived from an EMBL/GenBank/DDBJ whole genome shotgun (WGS) entry which is preliminary data.</text>
</comment>
<dbReference type="PROSITE" id="PS00330">
    <property type="entry name" value="HEMOLYSIN_CALCIUM"/>
    <property type="match status" value="2"/>
</dbReference>
<dbReference type="SUPFAM" id="SSF55486">
    <property type="entry name" value="Metalloproteases ('zincins'), catalytic domain"/>
    <property type="match status" value="1"/>
</dbReference>
<dbReference type="EMBL" id="JACHOB010000001">
    <property type="protein sequence ID" value="MBB4658255.1"/>
    <property type="molecule type" value="Genomic_DNA"/>
</dbReference>
<dbReference type="Pfam" id="PF08548">
    <property type="entry name" value="Peptidase_M10_C"/>
    <property type="match status" value="1"/>
</dbReference>
<dbReference type="Pfam" id="PF00353">
    <property type="entry name" value="HemolysinCabind"/>
    <property type="match status" value="7"/>
</dbReference>
<evidence type="ECO:0000259" key="6">
    <source>
        <dbReference type="SMART" id="SM00235"/>
    </source>
</evidence>
<dbReference type="GO" id="GO:0005615">
    <property type="term" value="C:extracellular space"/>
    <property type="evidence" value="ECO:0007669"/>
    <property type="project" value="InterPro"/>
</dbReference>
<reference evidence="7 8" key="1">
    <citation type="submission" date="2020-08" db="EMBL/GenBank/DDBJ databases">
        <title>Genomic Encyclopedia of Type Strains, Phase IV (KMG-IV): sequencing the most valuable type-strain genomes for metagenomic binning, comparative biology and taxonomic classification.</title>
        <authorList>
            <person name="Goeker M."/>
        </authorList>
    </citation>
    <scope>NUCLEOTIDE SEQUENCE [LARGE SCALE GENOMIC DNA]</scope>
    <source>
        <strain evidence="7 8">DSM 102850</strain>
    </source>
</reference>
<dbReference type="InterPro" id="IPR034033">
    <property type="entry name" value="Serralysin-like"/>
</dbReference>
<dbReference type="SMART" id="SM00235">
    <property type="entry name" value="ZnMc"/>
    <property type="match status" value="1"/>
</dbReference>
<dbReference type="Gene3D" id="2.150.10.10">
    <property type="entry name" value="Serralysin-like metalloprotease, C-terminal"/>
    <property type="match status" value="4"/>
</dbReference>
<feature type="domain" description="Peptidase metallopeptidase" evidence="6">
    <location>
        <begin position="99"/>
        <end position="248"/>
    </location>
</feature>
<dbReference type="RefSeq" id="WP_183815937.1">
    <property type="nucleotide sequence ID" value="NZ_JACHOB010000001.1"/>
</dbReference>
<dbReference type="GO" id="GO:0005509">
    <property type="term" value="F:calcium ion binding"/>
    <property type="evidence" value="ECO:0007669"/>
    <property type="project" value="InterPro"/>
</dbReference>
<dbReference type="InterPro" id="IPR018511">
    <property type="entry name" value="Hemolysin-typ_Ca-bd_CS"/>
</dbReference>
<evidence type="ECO:0000256" key="1">
    <source>
        <dbReference type="ARBA" id="ARBA00001913"/>
    </source>
</evidence>
<dbReference type="InterPro" id="IPR013858">
    <property type="entry name" value="Peptidase_M10B_C"/>
</dbReference>
<dbReference type="SUPFAM" id="SSF51120">
    <property type="entry name" value="beta-Roll"/>
    <property type="match status" value="5"/>
</dbReference>
<dbReference type="Gene3D" id="3.40.390.10">
    <property type="entry name" value="Collagenase (Catalytic Domain)"/>
    <property type="match status" value="1"/>
</dbReference>
<keyword evidence="5" id="KW-0677">Repeat</keyword>
<evidence type="ECO:0000256" key="4">
    <source>
        <dbReference type="ARBA" id="ARBA00022525"/>
    </source>
</evidence>
<proteinExistence type="inferred from homology"/>
<dbReference type="AlphaFoldDB" id="A0A840I1N1"/>
<evidence type="ECO:0000256" key="2">
    <source>
        <dbReference type="ARBA" id="ARBA00004613"/>
    </source>
</evidence>
<organism evidence="7 8">
    <name type="scientific">Parvularcula dongshanensis</name>
    <dbReference type="NCBI Taxonomy" id="1173995"/>
    <lineage>
        <taxon>Bacteria</taxon>
        <taxon>Pseudomonadati</taxon>
        <taxon>Pseudomonadota</taxon>
        <taxon>Alphaproteobacteria</taxon>
        <taxon>Parvularculales</taxon>
        <taxon>Parvularculaceae</taxon>
        <taxon>Parvularcula</taxon>
    </lineage>
</organism>
<protein>
    <submittedName>
        <fullName evidence="7">Ca2+-binding RTX toxin-like protein</fullName>
    </submittedName>
</protein>
<sequence>MDHKHYEFGSAGFRAFGAAEFWRAETAPVRPARSAVFDVLPSFSHEEAAAQISRLDWKWDDGDAGTGRNVALPDGSVVFDPNALGTPGTVTYGYLDAAGMAAFGIEGDGTFALPTAAQIADFEDAIALIEQVANIDFRRVGGAGGASSPGTVEIGLSTWTNGGGGVTFFEGGDGEMISAAATVSSWSFENGEGFFVALHEILHAVGLSHPGEYDGEAAVSYDAEAEYREDSLQYTVMSYWGEDETGGSFRGAYPTGLMLHDVLALQRLYGARGGVRAGDDVYGVAATDPAFSITGESSPPIAAVWDTGGIDTFDFSTITWDQTIDLRPGAISSVGSLYSNLAIVPGVVIENARGGSGNDLLIGNDARNLLDGGEGFDTVSYEHEAAGVVAHLGAGAPGGSDLMIAIETMIGSPFADRLSSSVDAELQGGGGNDTLTGGGLLDGGAGHDLLIGASGGGLLIGGGGDDTLRGVANDGQFVFAGDDGFDIADLRYATRPIVLTIPMDEWGYVDYSLVTDEEGIDALREVEGLILSRYDDDVTGTWGADYLDGWEGNDTLIGGGGDDTLMGGPGDDVIFADDGAGAYAVILNGTPGADVLTGNARDNEIHGFGGDDRLSGGAGSDTLYAGAGNDTLLGDGDYDLLLGEAGDDTLTMTAFAGAANGGDGWDTLDLSRLSKGARVILDPFGGRGVPMGADFWDWEERFTTYSIEEVIGTSYADEFILNIQGAVIDAGAGNDVFDEFAFGSTLLGGLGDDRLFVGGDNVLTGGAGRDVFDARGRGGTVITDFEDGVDRIDLSYVQVYVEHDGVRNARWSDVSLTQEAEGVRVDVGDADFLLHGVGLEQITQADFIL</sequence>
<comment type="subcellular location">
    <subcellularLocation>
        <location evidence="2">Secreted</location>
    </subcellularLocation>
</comment>
<dbReference type="GO" id="GO:0006508">
    <property type="term" value="P:proteolysis"/>
    <property type="evidence" value="ECO:0007669"/>
    <property type="project" value="InterPro"/>
</dbReference>
<dbReference type="InterPro" id="IPR011049">
    <property type="entry name" value="Serralysin-like_metalloprot_C"/>
</dbReference>
<dbReference type="InterPro" id="IPR050557">
    <property type="entry name" value="RTX_toxin/Mannuronan_C5-epim"/>
</dbReference>
<accession>A0A840I1N1</accession>
<comment type="similarity">
    <text evidence="3">Belongs to the peptidase M10B family.</text>
</comment>
<name>A0A840I1N1_9PROT</name>
<keyword evidence="4" id="KW-0964">Secreted</keyword>
<dbReference type="Proteomes" id="UP000563524">
    <property type="component" value="Unassembled WGS sequence"/>
</dbReference>
<dbReference type="PRINTS" id="PR00313">
    <property type="entry name" value="CABNDNGRPT"/>
</dbReference>
<dbReference type="InterPro" id="IPR001343">
    <property type="entry name" value="Hemolysn_Ca-bd"/>
</dbReference>
<dbReference type="PANTHER" id="PTHR38340">
    <property type="entry name" value="S-LAYER PROTEIN"/>
    <property type="match status" value="1"/>
</dbReference>
<dbReference type="CDD" id="cd04277">
    <property type="entry name" value="ZnMc_serralysin_like"/>
    <property type="match status" value="1"/>
</dbReference>
<keyword evidence="8" id="KW-1185">Reference proteome</keyword>
<dbReference type="InterPro" id="IPR006026">
    <property type="entry name" value="Peptidase_Metallo"/>
</dbReference>
<evidence type="ECO:0000256" key="3">
    <source>
        <dbReference type="ARBA" id="ARBA00009490"/>
    </source>
</evidence>